<dbReference type="Proteomes" id="UP000541444">
    <property type="component" value="Unassembled WGS sequence"/>
</dbReference>
<evidence type="ECO:0000313" key="2">
    <source>
        <dbReference type="Proteomes" id="UP000541444"/>
    </source>
</evidence>
<name>A0A7J7M4B8_9MAGN</name>
<comment type="caution">
    <text evidence="1">The sequence shown here is derived from an EMBL/GenBank/DDBJ whole genome shotgun (WGS) entry which is preliminary data.</text>
</comment>
<evidence type="ECO:0000313" key="1">
    <source>
        <dbReference type="EMBL" id="KAF6149741.1"/>
    </source>
</evidence>
<reference evidence="1 2" key="1">
    <citation type="journal article" date="2020" name="IScience">
        <title>Genome Sequencing of the Endangered Kingdonia uniflora (Circaeasteraceae, Ranunculales) Reveals Potential Mechanisms of Evolutionary Specialization.</title>
        <authorList>
            <person name="Sun Y."/>
            <person name="Deng T."/>
            <person name="Zhang A."/>
            <person name="Moore M.J."/>
            <person name="Landis J.B."/>
            <person name="Lin N."/>
            <person name="Zhang H."/>
            <person name="Zhang X."/>
            <person name="Huang J."/>
            <person name="Zhang X."/>
            <person name="Sun H."/>
            <person name="Wang H."/>
        </authorList>
    </citation>
    <scope>NUCLEOTIDE SEQUENCE [LARGE SCALE GENOMIC DNA]</scope>
    <source>
        <strain evidence="1">TB1705</strain>
        <tissue evidence="1">Leaf</tissue>
    </source>
</reference>
<sequence length="91" mass="9905">MNMTLSGKWTPASLETFTQTGSNVNTKAIKAEAEDLVELSGKIDGTMTLSGKWTPAYAFKETFSQTGNVNFERIEAKLVEAVESSGQIEKL</sequence>
<protein>
    <submittedName>
        <fullName evidence="1">Uncharacterized protein</fullName>
    </submittedName>
</protein>
<gene>
    <name evidence="1" type="ORF">GIB67_017474</name>
</gene>
<dbReference type="EMBL" id="JACGCM010001782">
    <property type="protein sequence ID" value="KAF6149741.1"/>
    <property type="molecule type" value="Genomic_DNA"/>
</dbReference>
<accession>A0A7J7M4B8</accession>
<keyword evidence="2" id="KW-1185">Reference proteome</keyword>
<proteinExistence type="predicted"/>
<dbReference type="AlphaFoldDB" id="A0A7J7M4B8"/>
<organism evidence="1 2">
    <name type="scientific">Kingdonia uniflora</name>
    <dbReference type="NCBI Taxonomy" id="39325"/>
    <lineage>
        <taxon>Eukaryota</taxon>
        <taxon>Viridiplantae</taxon>
        <taxon>Streptophyta</taxon>
        <taxon>Embryophyta</taxon>
        <taxon>Tracheophyta</taxon>
        <taxon>Spermatophyta</taxon>
        <taxon>Magnoliopsida</taxon>
        <taxon>Ranunculales</taxon>
        <taxon>Circaeasteraceae</taxon>
        <taxon>Kingdonia</taxon>
    </lineage>
</organism>